<name>A0AAV5KSJ1_9ROSI</name>
<comment type="caution">
    <text evidence="1">The sequence shown here is derived from an EMBL/GenBank/DDBJ whole genome shotgun (WGS) entry which is preliminary data.</text>
</comment>
<keyword evidence="2" id="KW-1185">Reference proteome</keyword>
<gene>
    <name evidence="1" type="ORF">SLEP1_g36719</name>
</gene>
<organism evidence="1 2">
    <name type="scientific">Rubroshorea leprosula</name>
    <dbReference type="NCBI Taxonomy" id="152421"/>
    <lineage>
        <taxon>Eukaryota</taxon>
        <taxon>Viridiplantae</taxon>
        <taxon>Streptophyta</taxon>
        <taxon>Embryophyta</taxon>
        <taxon>Tracheophyta</taxon>
        <taxon>Spermatophyta</taxon>
        <taxon>Magnoliopsida</taxon>
        <taxon>eudicotyledons</taxon>
        <taxon>Gunneridae</taxon>
        <taxon>Pentapetalae</taxon>
        <taxon>rosids</taxon>
        <taxon>malvids</taxon>
        <taxon>Malvales</taxon>
        <taxon>Dipterocarpaceae</taxon>
        <taxon>Rubroshorea</taxon>
    </lineage>
</organism>
<protein>
    <submittedName>
        <fullName evidence="1">Uncharacterized protein</fullName>
    </submittedName>
</protein>
<dbReference type="Proteomes" id="UP001054252">
    <property type="component" value="Unassembled WGS sequence"/>
</dbReference>
<dbReference type="EMBL" id="BPVZ01000076">
    <property type="protein sequence ID" value="GKV27557.1"/>
    <property type="molecule type" value="Genomic_DNA"/>
</dbReference>
<reference evidence="1 2" key="1">
    <citation type="journal article" date="2021" name="Commun. Biol.">
        <title>The genome of Shorea leprosula (Dipterocarpaceae) highlights the ecological relevance of drought in aseasonal tropical rainforests.</title>
        <authorList>
            <person name="Ng K.K.S."/>
            <person name="Kobayashi M.J."/>
            <person name="Fawcett J.A."/>
            <person name="Hatakeyama M."/>
            <person name="Paape T."/>
            <person name="Ng C.H."/>
            <person name="Ang C.C."/>
            <person name="Tnah L.H."/>
            <person name="Lee C.T."/>
            <person name="Nishiyama T."/>
            <person name="Sese J."/>
            <person name="O'Brien M.J."/>
            <person name="Copetti D."/>
            <person name="Mohd Noor M.I."/>
            <person name="Ong R.C."/>
            <person name="Putra M."/>
            <person name="Sireger I.Z."/>
            <person name="Indrioko S."/>
            <person name="Kosugi Y."/>
            <person name="Izuno A."/>
            <person name="Isagi Y."/>
            <person name="Lee S.L."/>
            <person name="Shimizu K.K."/>
        </authorList>
    </citation>
    <scope>NUCLEOTIDE SEQUENCE [LARGE SCALE GENOMIC DNA]</scope>
    <source>
        <strain evidence="1">214</strain>
    </source>
</reference>
<dbReference type="AlphaFoldDB" id="A0AAV5KSJ1"/>
<evidence type="ECO:0000313" key="2">
    <source>
        <dbReference type="Proteomes" id="UP001054252"/>
    </source>
</evidence>
<proteinExistence type="predicted"/>
<accession>A0AAV5KSJ1</accession>
<sequence>MMFHLNVFCPYMTNWIGGKPNSTLVIFVRVVVSKLQQWEQIERRESCNMTAE</sequence>
<evidence type="ECO:0000313" key="1">
    <source>
        <dbReference type="EMBL" id="GKV27557.1"/>
    </source>
</evidence>